<dbReference type="InParanoid" id="A7T235"/>
<feature type="non-terminal residue" evidence="8">
    <location>
        <position position="56"/>
    </location>
</feature>
<evidence type="ECO:0000256" key="1">
    <source>
        <dbReference type="ARBA" id="ARBA00004613"/>
    </source>
</evidence>
<feature type="domain" description="Fibronectin type-II" evidence="7">
    <location>
        <begin position="6"/>
        <end position="54"/>
    </location>
</feature>
<dbReference type="PRINTS" id="PR00013">
    <property type="entry name" value="FNTYPEII"/>
</dbReference>
<evidence type="ECO:0000256" key="3">
    <source>
        <dbReference type="ARBA" id="ARBA00022525"/>
    </source>
</evidence>
<reference evidence="8 9" key="1">
    <citation type="journal article" date="2007" name="Science">
        <title>Sea anemone genome reveals ancestral eumetazoan gene repertoire and genomic organization.</title>
        <authorList>
            <person name="Putnam N.H."/>
            <person name="Srivastava M."/>
            <person name="Hellsten U."/>
            <person name="Dirks B."/>
            <person name="Chapman J."/>
            <person name="Salamov A."/>
            <person name="Terry A."/>
            <person name="Shapiro H."/>
            <person name="Lindquist E."/>
            <person name="Kapitonov V.V."/>
            <person name="Jurka J."/>
            <person name="Genikhovich G."/>
            <person name="Grigoriev I.V."/>
            <person name="Lucas S.M."/>
            <person name="Steele R.E."/>
            <person name="Finnerty J.R."/>
            <person name="Technau U."/>
            <person name="Martindale M.Q."/>
            <person name="Rokhsar D.S."/>
        </authorList>
    </citation>
    <scope>NUCLEOTIDE SEQUENCE [LARGE SCALE GENOMIC DNA]</scope>
    <source>
        <strain evidence="9">CH2 X CH6</strain>
    </source>
</reference>
<organism evidence="8 9">
    <name type="scientific">Nematostella vectensis</name>
    <name type="common">Starlet sea anemone</name>
    <dbReference type="NCBI Taxonomy" id="45351"/>
    <lineage>
        <taxon>Eukaryota</taxon>
        <taxon>Metazoa</taxon>
        <taxon>Cnidaria</taxon>
        <taxon>Anthozoa</taxon>
        <taxon>Hexacorallia</taxon>
        <taxon>Actiniaria</taxon>
        <taxon>Edwardsiidae</taxon>
        <taxon>Nematostella</taxon>
    </lineage>
</organism>
<comment type="subcellular location">
    <subcellularLocation>
        <location evidence="1">Secreted</location>
    </subcellularLocation>
</comment>
<dbReference type="InterPro" id="IPR000562">
    <property type="entry name" value="FN_type2_dom"/>
</dbReference>
<dbReference type="PROSITE" id="PS00023">
    <property type="entry name" value="FN2_1"/>
    <property type="match status" value="1"/>
</dbReference>
<evidence type="ECO:0000256" key="2">
    <source>
        <dbReference type="ARBA" id="ARBA00010011"/>
    </source>
</evidence>
<dbReference type="EMBL" id="DS470192">
    <property type="protein sequence ID" value="EDO29979.1"/>
    <property type="molecule type" value="Genomic_DNA"/>
</dbReference>
<feature type="non-terminal residue" evidence="8">
    <location>
        <position position="1"/>
    </location>
</feature>
<evidence type="ECO:0000256" key="4">
    <source>
        <dbReference type="ARBA" id="ARBA00022737"/>
    </source>
</evidence>
<dbReference type="SMART" id="SM00059">
    <property type="entry name" value="FN2"/>
    <property type="match status" value="1"/>
</dbReference>
<dbReference type="Gene3D" id="2.10.10.10">
    <property type="entry name" value="Fibronectin, type II, collagen-binding"/>
    <property type="match status" value="1"/>
</dbReference>
<dbReference type="SUPFAM" id="SSF57440">
    <property type="entry name" value="Kringle-like"/>
    <property type="match status" value="1"/>
</dbReference>
<dbReference type="Proteomes" id="UP000001593">
    <property type="component" value="Unassembled WGS sequence"/>
</dbReference>
<dbReference type="GO" id="GO:0005576">
    <property type="term" value="C:extracellular region"/>
    <property type="evidence" value="ECO:0007669"/>
    <property type="project" value="UniProtKB-SubCell"/>
</dbReference>
<evidence type="ECO:0000256" key="6">
    <source>
        <dbReference type="PROSITE-ProRule" id="PRU00479"/>
    </source>
</evidence>
<gene>
    <name evidence="8" type="ORF">NEMVEDRAFT_v1g9233</name>
</gene>
<dbReference type="InterPro" id="IPR036943">
    <property type="entry name" value="FN_type2_sf"/>
</dbReference>
<proteinExistence type="inferred from homology"/>
<feature type="disulfide bond" evidence="6">
    <location>
        <begin position="11"/>
        <end position="37"/>
    </location>
</feature>
<dbReference type="InterPro" id="IPR051666">
    <property type="entry name" value="SP_Capacitation_Regulator"/>
</dbReference>
<dbReference type="STRING" id="45351.A7T235"/>
<dbReference type="PANTHER" id="PTHR22918">
    <property type="entry name" value="SEMINAL PLASMA PROTEIN"/>
    <property type="match status" value="1"/>
</dbReference>
<dbReference type="OMA" id="CATDSEY"/>
<feature type="disulfide bond" evidence="6">
    <location>
        <begin position="25"/>
        <end position="52"/>
    </location>
</feature>
<dbReference type="HOGENOM" id="CLU_3002478_0_0_1"/>
<dbReference type="CDD" id="cd00062">
    <property type="entry name" value="FN2"/>
    <property type="match status" value="1"/>
</dbReference>
<comment type="similarity">
    <text evidence="2">Belongs to the seminal plasma protein family.</text>
</comment>
<keyword evidence="9" id="KW-1185">Reference proteome</keyword>
<dbReference type="Pfam" id="PF00040">
    <property type="entry name" value="fn2"/>
    <property type="match status" value="1"/>
</dbReference>
<dbReference type="PANTHER" id="PTHR22918:SF1">
    <property type="entry name" value="FIBRONECTIN TYPE-II DOMAIN-CONTAINING PROTEIN"/>
    <property type="match status" value="1"/>
</dbReference>
<dbReference type="PhylomeDB" id="A7T235"/>
<dbReference type="PROSITE" id="PS51092">
    <property type="entry name" value="FN2_2"/>
    <property type="match status" value="1"/>
</dbReference>
<name>A7T235_NEMVE</name>
<evidence type="ECO:0000313" key="8">
    <source>
        <dbReference type="EMBL" id="EDO29979.1"/>
    </source>
</evidence>
<dbReference type="FunFam" id="2.10.10.10:FF:000001">
    <property type="entry name" value="Fibronectin 1a isoform 1"/>
    <property type="match status" value="1"/>
</dbReference>
<evidence type="ECO:0000259" key="7">
    <source>
        <dbReference type="PROSITE" id="PS51092"/>
    </source>
</evidence>
<accession>A7T235</accession>
<dbReference type="InterPro" id="IPR013806">
    <property type="entry name" value="Kringle-like"/>
</dbReference>
<sequence length="56" mass="6137">THGGNSEGACCMFPFVYQNTTYNSCTNTDASNGQHWCATTGNYEQDQKWGYCQGTG</sequence>
<keyword evidence="4" id="KW-0677">Repeat</keyword>
<keyword evidence="5 6" id="KW-1015">Disulfide bond</keyword>
<keyword evidence="3" id="KW-0964">Secreted</keyword>
<dbReference type="AlphaFoldDB" id="A7T235"/>
<protein>
    <recommendedName>
        <fullName evidence="7">Fibronectin type-II domain-containing protein</fullName>
    </recommendedName>
</protein>
<dbReference type="eggNOG" id="KOG1565">
    <property type="taxonomic scope" value="Eukaryota"/>
</dbReference>
<evidence type="ECO:0000313" key="9">
    <source>
        <dbReference type="Proteomes" id="UP000001593"/>
    </source>
</evidence>
<evidence type="ECO:0000256" key="5">
    <source>
        <dbReference type="ARBA" id="ARBA00023157"/>
    </source>
</evidence>